<dbReference type="NCBIfam" id="NF006565">
    <property type="entry name" value="PRK09072.1"/>
    <property type="match status" value="1"/>
</dbReference>
<comment type="similarity">
    <text evidence="1 3">Belongs to the short-chain dehydrogenases/reductases (SDR) family.</text>
</comment>
<dbReference type="SUPFAM" id="SSF51735">
    <property type="entry name" value="NAD(P)-binding Rossmann-fold domains"/>
    <property type="match status" value="1"/>
</dbReference>
<accession>A0ABW0QSD7</accession>
<keyword evidence="2" id="KW-0560">Oxidoreductase</keyword>
<dbReference type="InterPro" id="IPR036291">
    <property type="entry name" value="NAD(P)-bd_dom_sf"/>
</dbReference>
<evidence type="ECO:0000256" key="2">
    <source>
        <dbReference type="ARBA" id="ARBA00023002"/>
    </source>
</evidence>
<reference evidence="6" key="1">
    <citation type="journal article" date="2019" name="Int. J. Syst. Evol. Microbiol.">
        <title>The Global Catalogue of Microorganisms (GCM) 10K type strain sequencing project: providing services to taxonomists for standard genome sequencing and annotation.</title>
        <authorList>
            <consortium name="The Broad Institute Genomics Platform"/>
            <consortium name="The Broad Institute Genome Sequencing Center for Infectious Disease"/>
            <person name="Wu L."/>
            <person name="Ma J."/>
        </authorList>
    </citation>
    <scope>NUCLEOTIDE SEQUENCE [LARGE SCALE GENOMIC DNA]</scope>
    <source>
        <strain evidence="6">CGMCC 1.16619</strain>
    </source>
</reference>
<sequence length="267" mass="29078">MNLQGKRILLTGAAGGIGRELARELAQRGARLCLVGRTDASMASLRHLIDRNSMDAVVAQADLTDAHARERVLQLMQSTCNGLDVLINLAGLMDFQLFGASDPAMIPRMLQINLLVPMQLTREVLPGMLAQGSGRIVNIGSMFGSIGYPGFATYSASKFALRGFSQALRRELSDTGIGVTYVSPRAVRTPFNPHAVHAMAAEGMMHMDEPVWVATRIVRAIEQERNEAYLGFPESFFARLNGLWPGVVDRSLRKVVPAVARFARGLS</sequence>
<dbReference type="Pfam" id="PF00106">
    <property type="entry name" value="adh_short"/>
    <property type="match status" value="1"/>
</dbReference>
<dbReference type="PRINTS" id="PR00080">
    <property type="entry name" value="SDRFAMILY"/>
</dbReference>
<dbReference type="RefSeq" id="WP_377321382.1">
    <property type="nucleotide sequence ID" value="NZ_JBHSNF010000003.1"/>
</dbReference>
<dbReference type="InterPro" id="IPR020904">
    <property type="entry name" value="Sc_DH/Rdtase_CS"/>
</dbReference>
<evidence type="ECO:0000256" key="1">
    <source>
        <dbReference type="ARBA" id="ARBA00006484"/>
    </source>
</evidence>
<dbReference type="SMART" id="SM00822">
    <property type="entry name" value="PKS_KR"/>
    <property type="match status" value="1"/>
</dbReference>
<keyword evidence="6" id="KW-1185">Reference proteome</keyword>
<dbReference type="CDD" id="cd05233">
    <property type="entry name" value="SDR_c"/>
    <property type="match status" value="1"/>
</dbReference>
<dbReference type="PROSITE" id="PS00061">
    <property type="entry name" value="ADH_SHORT"/>
    <property type="match status" value="1"/>
</dbReference>
<protein>
    <submittedName>
        <fullName evidence="5">SDR family oxidoreductase</fullName>
    </submittedName>
</protein>
<dbReference type="InterPro" id="IPR057326">
    <property type="entry name" value="KR_dom"/>
</dbReference>
<evidence type="ECO:0000256" key="3">
    <source>
        <dbReference type="RuleBase" id="RU000363"/>
    </source>
</evidence>
<dbReference type="EMBL" id="JBHSNF010000003">
    <property type="protein sequence ID" value="MFC5527077.1"/>
    <property type="molecule type" value="Genomic_DNA"/>
</dbReference>
<dbReference type="PRINTS" id="PR00081">
    <property type="entry name" value="GDHRDH"/>
</dbReference>
<dbReference type="InterPro" id="IPR002347">
    <property type="entry name" value="SDR_fam"/>
</dbReference>
<evidence type="ECO:0000313" key="5">
    <source>
        <dbReference type="EMBL" id="MFC5527077.1"/>
    </source>
</evidence>
<dbReference type="PANTHER" id="PTHR44196:SF1">
    <property type="entry name" value="DEHYDROGENASE_REDUCTASE SDR FAMILY MEMBER 7B"/>
    <property type="match status" value="1"/>
</dbReference>
<gene>
    <name evidence="5" type="ORF">ACFPPA_15155</name>
</gene>
<evidence type="ECO:0000313" key="6">
    <source>
        <dbReference type="Proteomes" id="UP001596114"/>
    </source>
</evidence>
<organism evidence="5 6">
    <name type="scientific">Rhodanobacter ginsengisoli</name>
    <dbReference type="NCBI Taxonomy" id="418646"/>
    <lineage>
        <taxon>Bacteria</taxon>
        <taxon>Pseudomonadati</taxon>
        <taxon>Pseudomonadota</taxon>
        <taxon>Gammaproteobacteria</taxon>
        <taxon>Lysobacterales</taxon>
        <taxon>Rhodanobacteraceae</taxon>
        <taxon>Rhodanobacter</taxon>
    </lineage>
</organism>
<evidence type="ECO:0000259" key="4">
    <source>
        <dbReference type="SMART" id="SM00822"/>
    </source>
</evidence>
<comment type="caution">
    <text evidence="5">The sequence shown here is derived from an EMBL/GenBank/DDBJ whole genome shotgun (WGS) entry which is preliminary data.</text>
</comment>
<dbReference type="Gene3D" id="3.40.50.720">
    <property type="entry name" value="NAD(P)-binding Rossmann-like Domain"/>
    <property type="match status" value="1"/>
</dbReference>
<proteinExistence type="inferred from homology"/>
<dbReference type="Proteomes" id="UP001596114">
    <property type="component" value="Unassembled WGS sequence"/>
</dbReference>
<dbReference type="PANTHER" id="PTHR44196">
    <property type="entry name" value="DEHYDROGENASE/REDUCTASE SDR FAMILY MEMBER 7B"/>
    <property type="match status" value="1"/>
</dbReference>
<name>A0ABW0QSD7_9GAMM</name>
<feature type="domain" description="Ketoreductase" evidence="4">
    <location>
        <begin position="6"/>
        <end position="185"/>
    </location>
</feature>